<name>A0A2N5ZJG6_MUIH1</name>
<proteinExistence type="predicted"/>
<protein>
    <recommendedName>
        <fullName evidence="3">SGNH hydrolase-type esterase domain-containing protein</fullName>
    </recommendedName>
</protein>
<dbReference type="Proteomes" id="UP000234857">
    <property type="component" value="Unassembled WGS sequence"/>
</dbReference>
<reference evidence="1 2" key="1">
    <citation type="submission" date="2017-11" db="EMBL/GenBank/DDBJ databases">
        <title>Genome-resolved metagenomics identifies genetic mobility, metabolic interactions, and unexpected diversity in perchlorate-reducing communities.</title>
        <authorList>
            <person name="Barnum T.P."/>
            <person name="Figueroa I.A."/>
            <person name="Carlstrom C.I."/>
            <person name="Lucas L.N."/>
            <person name="Engelbrektson A.L."/>
            <person name="Coates J.D."/>
        </authorList>
    </citation>
    <scope>NUCLEOTIDE SEQUENCE [LARGE SCALE GENOMIC DNA]</scope>
    <source>
        <strain evidence="1">BM706</strain>
    </source>
</reference>
<evidence type="ECO:0000313" key="2">
    <source>
        <dbReference type="Proteomes" id="UP000234857"/>
    </source>
</evidence>
<dbReference type="InterPro" id="IPR036514">
    <property type="entry name" value="SGNH_hydro_sf"/>
</dbReference>
<dbReference type="GO" id="GO:0016788">
    <property type="term" value="F:hydrolase activity, acting on ester bonds"/>
    <property type="evidence" value="ECO:0007669"/>
    <property type="project" value="InterPro"/>
</dbReference>
<dbReference type="SUPFAM" id="SSF52266">
    <property type="entry name" value="SGNH hydrolase"/>
    <property type="match status" value="2"/>
</dbReference>
<dbReference type="Pfam" id="PF00657">
    <property type="entry name" value="Lipase_GDSL"/>
    <property type="match status" value="1"/>
</dbReference>
<evidence type="ECO:0008006" key="3">
    <source>
        <dbReference type="Google" id="ProtNLM"/>
    </source>
</evidence>
<dbReference type="Gene3D" id="3.40.50.1110">
    <property type="entry name" value="SGNH hydrolase"/>
    <property type="match status" value="2"/>
</dbReference>
<dbReference type="AlphaFoldDB" id="A0A2N5ZJG6"/>
<gene>
    <name evidence="1" type="ORF">C0601_03490</name>
</gene>
<accession>A0A2N5ZJG6</accession>
<dbReference type="EMBL" id="PKTG01000048">
    <property type="protein sequence ID" value="PLX18847.1"/>
    <property type="molecule type" value="Genomic_DNA"/>
</dbReference>
<evidence type="ECO:0000313" key="1">
    <source>
        <dbReference type="EMBL" id="PLX18847.1"/>
    </source>
</evidence>
<comment type="caution">
    <text evidence="1">The sequence shown here is derived from an EMBL/GenBank/DDBJ whole genome shotgun (WGS) entry which is preliminary data.</text>
</comment>
<organism evidence="1 2">
    <name type="scientific">Muiribacterium halophilum</name>
    <dbReference type="NCBI Taxonomy" id="2053465"/>
    <lineage>
        <taxon>Bacteria</taxon>
        <taxon>Candidatus Muiribacteriota</taxon>
        <taxon>Candidatus Muiribacteriia</taxon>
        <taxon>Candidatus Muiribacteriales</taxon>
        <taxon>Candidatus Muiribacteriaceae</taxon>
        <taxon>Candidatus Muiribacterium</taxon>
    </lineage>
</organism>
<sequence length="739" mass="87837">MKKLFIVFLGIIFIFMFTETSFFLLSKLIHFSRDEEVNSNNVKIVCMGDSFTYGAVVDKDASYPAILEKKLNEVSEEKIKVINYGRLAQNTSFVLKHLPDIIKKYSPEIIIIMAGYNNFANFEGAPFEKNQDAISLISEKIYKSRTYRFFELLIKNFKKHIFINNQKNISKIDFPDKSTDDLNYKEMIYNIPEKLISLNDLVRENDKLYKNLKEKRYYILKKMFGKVKISNLSEEEKIGFFLYNLDAGHLLDAQTILNDVKLKNSKYFDLLKAILDNDTEKKKLDNKQIFSLIKRYPNIKELYMMIFDLYIENDNHDKAINFLSFIKGKVKDHKNKKIFDFIIKIYSGEQNEKDISSLLKERQDKSYLYEIVINNFLKKKEKIKAKKYINDYIDEFPYYYRPYLLYLNTLSKKSDEYNKISYKILELDQERLDIFESIFFDEKNFHKAKDYYLIMIKNIKNTTKYRESYIEFLIKHKKKEEALKTCEDFFNETDDVLYLKREKAYLLSLVKREKAAEVMEKIKENSLVSNDFLAEMYILKWDLKNAEKYALKSYSYKKTSQSIKRLIEVYVLAKKYNHAANKYVELYGFGNNMDKNNLVKAAEYYKAAGDFKKAEKIYLSLGMFNDAQLIKKYNFSKDSRMSIDEWIKSDVLKIIKTAKENKINLIFMNYFEMKLSVVEKVCEQNDILFLDQNEYFNAILENGAKRQDYVLPDDHLTAKGNEITAELLKEILIKRNFIK</sequence>
<dbReference type="InterPro" id="IPR001087">
    <property type="entry name" value="GDSL"/>
</dbReference>